<keyword evidence="1" id="KW-0812">Transmembrane</keyword>
<dbReference type="AlphaFoldDB" id="A0AA44F5G4"/>
<protein>
    <submittedName>
        <fullName evidence="2">Methyl-accepting chemotaxis protein</fullName>
    </submittedName>
</protein>
<dbReference type="Proteomes" id="UP000702952">
    <property type="component" value="Unassembled WGS sequence"/>
</dbReference>
<name>A0AA44F5G4_AGRTU</name>
<evidence type="ECO:0000313" key="3">
    <source>
        <dbReference type="Proteomes" id="UP000702952"/>
    </source>
</evidence>
<sequence length="166" mass="18547">MTAWKKLGIRAQITAGFLPLILLLTIMCVLSIRGMNTLSDMFASYRSSVAETMVISEYSGQLHKIQLAAEAYRVQPTNEIAEAFRAGVKAFAVDDERIARSEMLASGLREIRGNVAAYSDAFEKIVSLQQKRDDVISKVTEFGPWTSVALRDVMRSAWRQNNLQTL</sequence>
<evidence type="ECO:0000256" key="1">
    <source>
        <dbReference type="SAM" id="Phobius"/>
    </source>
</evidence>
<organism evidence="2 3">
    <name type="scientific">Agrobacterium tumefaciens</name>
    <dbReference type="NCBI Taxonomy" id="358"/>
    <lineage>
        <taxon>Bacteria</taxon>
        <taxon>Pseudomonadati</taxon>
        <taxon>Pseudomonadota</taxon>
        <taxon>Alphaproteobacteria</taxon>
        <taxon>Hyphomicrobiales</taxon>
        <taxon>Rhizobiaceae</taxon>
        <taxon>Rhizobium/Agrobacterium group</taxon>
        <taxon>Agrobacterium</taxon>
        <taxon>Agrobacterium tumefaciens complex</taxon>
    </lineage>
</organism>
<evidence type="ECO:0000313" key="2">
    <source>
        <dbReference type="EMBL" id="NTC28971.1"/>
    </source>
</evidence>
<feature type="non-terminal residue" evidence="2">
    <location>
        <position position="166"/>
    </location>
</feature>
<accession>A0AA44F5G4</accession>
<feature type="transmembrane region" description="Helical" evidence="1">
    <location>
        <begin position="12"/>
        <end position="32"/>
    </location>
</feature>
<reference evidence="2" key="1">
    <citation type="journal article" date="2020" name="Science">
        <title>Unexpected conservation and global transmission of agrobacterial virulence plasmids.</title>
        <authorList>
            <person name="Weisberg A.J."/>
            <person name="Davis E.W. 2nd"/>
            <person name="Tabima J."/>
            <person name="Belcher M.S."/>
            <person name="Miller M."/>
            <person name="Kuo C.H."/>
            <person name="Loper J.E."/>
            <person name="Grunwald N.J."/>
            <person name="Putnam M.L."/>
            <person name="Chang J.H."/>
        </authorList>
    </citation>
    <scope>NUCLEOTIDE SEQUENCE</scope>
    <source>
        <strain evidence="2">17-1853-1a</strain>
    </source>
</reference>
<keyword evidence="1" id="KW-0472">Membrane</keyword>
<gene>
    <name evidence="2" type="ORF">G6M46_12435</name>
</gene>
<dbReference type="EMBL" id="JAAMAY010000020">
    <property type="protein sequence ID" value="NTC28971.1"/>
    <property type="molecule type" value="Genomic_DNA"/>
</dbReference>
<keyword evidence="1" id="KW-1133">Transmembrane helix</keyword>
<comment type="caution">
    <text evidence="2">The sequence shown here is derived from an EMBL/GenBank/DDBJ whole genome shotgun (WGS) entry which is preliminary data.</text>
</comment>
<proteinExistence type="predicted"/>